<name>G2Y1X8_BOTF4</name>
<proteinExistence type="predicted"/>
<reference evidence="2" key="1">
    <citation type="journal article" date="2011" name="PLoS Genet.">
        <title>Genomic analysis of the necrotrophic fungal pathogens Sclerotinia sclerotiorum and Botrytis cinerea.</title>
        <authorList>
            <person name="Amselem J."/>
            <person name="Cuomo C.A."/>
            <person name="van Kan J.A."/>
            <person name="Viaud M."/>
            <person name="Benito E.P."/>
            <person name="Couloux A."/>
            <person name="Coutinho P.M."/>
            <person name="de Vries R.P."/>
            <person name="Dyer P.S."/>
            <person name="Fillinger S."/>
            <person name="Fournier E."/>
            <person name="Gout L."/>
            <person name="Hahn M."/>
            <person name="Kohn L."/>
            <person name="Lapalu N."/>
            <person name="Plummer K.M."/>
            <person name="Pradier J.M."/>
            <person name="Quevillon E."/>
            <person name="Sharon A."/>
            <person name="Simon A."/>
            <person name="ten Have A."/>
            <person name="Tudzynski B."/>
            <person name="Tudzynski P."/>
            <person name="Wincker P."/>
            <person name="Andrew M."/>
            <person name="Anthouard V."/>
            <person name="Beever R.E."/>
            <person name="Beffa R."/>
            <person name="Benoit I."/>
            <person name="Bouzid O."/>
            <person name="Brault B."/>
            <person name="Chen Z."/>
            <person name="Choquer M."/>
            <person name="Collemare J."/>
            <person name="Cotton P."/>
            <person name="Danchin E.G."/>
            <person name="Da Silva C."/>
            <person name="Gautier A."/>
            <person name="Giraud C."/>
            <person name="Giraud T."/>
            <person name="Gonzalez C."/>
            <person name="Grossetete S."/>
            <person name="Guldener U."/>
            <person name="Henrissat B."/>
            <person name="Howlett B.J."/>
            <person name="Kodira C."/>
            <person name="Kretschmer M."/>
            <person name="Lappartient A."/>
            <person name="Leroch M."/>
            <person name="Levis C."/>
            <person name="Mauceli E."/>
            <person name="Neuveglise C."/>
            <person name="Oeser B."/>
            <person name="Pearson M."/>
            <person name="Poulain J."/>
            <person name="Poussereau N."/>
            <person name="Quesneville H."/>
            <person name="Rascle C."/>
            <person name="Schumacher J."/>
            <person name="Segurens B."/>
            <person name="Sexton A."/>
            <person name="Silva E."/>
            <person name="Sirven C."/>
            <person name="Soanes D.M."/>
            <person name="Talbot N.J."/>
            <person name="Templeton M."/>
            <person name="Yandava C."/>
            <person name="Yarden O."/>
            <person name="Zeng Q."/>
            <person name="Rollins J.A."/>
            <person name="Lebrun M.H."/>
            <person name="Dickman M."/>
        </authorList>
    </citation>
    <scope>NUCLEOTIDE SEQUENCE [LARGE SCALE GENOMIC DNA]</scope>
    <source>
        <strain evidence="2">T4</strain>
    </source>
</reference>
<organism evidence="1 2">
    <name type="scientific">Botryotinia fuckeliana (strain T4)</name>
    <name type="common">Noble rot fungus</name>
    <name type="synonym">Botrytis cinerea</name>
    <dbReference type="NCBI Taxonomy" id="999810"/>
    <lineage>
        <taxon>Eukaryota</taxon>
        <taxon>Fungi</taxon>
        <taxon>Dikarya</taxon>
        <taxon>Ascomycota</taxon>
        <taxon>Pezizomycotina</taxon>
        <taxon>Leotiomycetes</taxon>
        <taxon>Helotiales</taxon>
        <taxon>Sclerotiniaceae</taxon>
        <taxon>Botrytis</taxon>
    </lineage>
</organism>
<accession>G2Y1X8</accession>
<evidence type="ECO:0000313" key="1">
    <source>
        <dbReference type="EMBL" id="CCD46668.1"/>
    </source>
</evidence>
<sequence>MPAQHIYWYLLDVPGCGYRARSSITLSQYLPTPRPDTCQLSVVLSKHHLHKKQIMKAFYSGNIFSRY</sequence>
<dbReference type="HOGENOM" id="CLU_2812031_0_0_1"/>
<dbReference type="Proteomes" id="UP000008177">
    <property type="component" value="Unplaced contigs"/>
</dbReference>
<protein>
    <submittedName>
        <fullName evidence="1">Uncharacterized protein</fullName>
    </submittedName>
</protein>
<dbReference type="AlphaFoldDB" id="G2Y1X8"/>
<evidence type="ECO:0000313" key="2">
    <source>
        <dbReference type="Proteomes" id="UP000008177"/>
    </source>
</evidence>
<gene>
    <name evidence="1" type="ORF">BofuT4_uP042790.1</name>
</gene>
<dbReference type="EMBL" id="FQ790282">
    <property type="protein sequence ID" value="CCD46668.1"/>
    <property type="molecule type" value="Genomic_DNA"/>
</dbReference>
<dbReference type="InParanoid" id="G2Y1X8"/>